<organism evidence="1 2">
    <name type="scientific">Pluteus cervinus</name>
    <dbReference type="NCBI Taxonomy" id="181527"/>
    <lineage>
        <taxon>Eukaryota</taxon>
        <taxon>Fungi</taxon>
        <taxon>Dikarya</taxon>
        <taxon>Basidiomycota</taxon>
        <taxon>Agaricomycotina</taxon>
        <taxon>Agaricomycetes</taxon>
        <taxon>Agaricomycetidae</taxon>
        <taxon>Agaricales</taxon>
        <taxon>Pluteineae</taxon>
        <taxon>Pluteaceae</taxon>
        <taxon>Pluteus</taxon>
    </lineage>
</organism>
<name>A0ACD3ADZ0_9AGAR</name>
<protein>
    <submittedName>
        <fullName evidence="1">Uncharacterized protein</fullName>
    </submittedName>
</protein>
<dbReference type="EMBL" id="ML208499">
    <property type="protein sequence ID" value="TFK63883.1"/>
    <property type="molecule type" value="Genomic_DNA"/>
</dbReference>
<reference evidence="1 2" key="1">
    <citation type="journal article" date="2019" name="Nat. Ecol. Evol.">
        <title>Megaphylogeny resolves global patterns of mushroom evolution.</title>
        <authorList>
            <person name="Varga T."/>
            <person name="Krizsan K."/>
            <person name="Foldi C."/>
            <person name="Dima B."/>
            <person name="Sanchez-Garcia M."/>
            <person name="Sanchez-Ramirez S."/>
            <person name="Szollosi G.J."/>
            <person name="Szarkandi J.G."/>
            <person name="Papp V."/>
            <person name="Albert L."/>
            <person name="Andreopoulos W."/>
            <person name="Angelini C."/>
            <person name="Antonin V."/>
            <person name="Barry K.W."/>
            <person name="Bougher N.L."/>
            <person name="Buchanan P."/>
            <person name="Buyck B."/>
            <person name="Bense V."/>
            <person name="Catcheside P."/>
            <person name="Chovatia M."/>
            <person name="Cooper J."/>
            <person name="Damon W."/>
            <person name="Desjardin D."/>
            <person name="Finy P."/>
            <person name="Geml J."/>
            <person name="Haridas S."/>
            <person name="Hughes K."/>
            <person name="Justo A."/>
            <person name="Karasinski D."/>
            <person name="Kautmanova I."/>
            <person name="Kiss B."/>
            <person name="Kocsube S."/>
            <person name="Kotiranta H."/>
            <person name="LaButti K.M."/>
            <person name="Lechner B.E."/>
            <person name="Liimatainen K."/>
            <person name="Lipzen A."/>
            <person name="Lukacs Z."/>
            <person name="Mihaltcheva S."/>
            <person name="Morgado L.N."/>
            <person name="Niskanen T."/>
            <person name="Noordeloos M.E."/>
            <person name="Ohm R.A."/>
            <person name="Ortiz-Santana B."/>
            <person name="Ovrebo C."/>
            <person name="Racz N."/>
            <person name="Riley R."/>
            <person name="Savchenko A."/>
            <person name="Shiryaev A."/>
            <person name="Soop K."/>
            <person name="Spirin V."/>
            <person name="Szebenyi C."/>
            <person name="Tomsovsky M."/>
            <person name="Tulloss R.E."/>
            <person name="Uehling J."/>
            <person name="Grigoriev I.V."/>
            <person name="Vagvolgyi C."/>
            <person name="Papp T."/>
            <person name="Martin F.M."/>
            <person name="Miettinen O."/>
            <person name="Hibbett D.S."/>
            <person name="Nagy L.G."/>
        </authorList>
    </citation>
    <scope>NUCLEOTIDE SEQUENCE [LARGE SCALE GENOMIC DNA]</scope>
    <source>
        <strain evidence="1 2">NL-1719</strain>
    </source>
</reference>
<evidence type="ECO:0000313" key="2">
    <source>
        <dbReference type="Proteomes" id="UP000308600"/>
    </source>
</evidence>
<sequence length="270" mass="29805">MLGRFLVLQGLVDGAWWQPSAGFVELGSLYECLIVHALSITIPLSRQSTEHTALLQAQGLAGDTRLYVIYVYPEVTDEFNGEASSSTHPSVVNHVGNDMISCLLTFLEEQFPADIEGLRVLYLSGHGAGYVGHRTIHYLRAIAMKLGFSWTEAGHVSLTTLSLQCQFSITLSDMAEALQKGPCPKFYPSTLKNKRTQWNQLLDAIHKGDAYPNLLDSQVADLNNLKSINGDHPTPVVAKMAANRSGRWLNAFWCQLAVRSRIFTLICAIV</sequence>
<dbReference type="Proteomes" id="UP000308600">
    <property type="component" value="Unassembled WGS sequence"/>
</dbReference>
<keyword evidence="2" id="KW-1185">Reference proteome</keyword>
<evidence type="ECO:0000313" key="1">
    <source>
        <dbReference type="EMBL" id="TFK63883.1"/>
    </source>
</evidence>
<accession>A0ACD3ADZ0</accession>
<gene>
    <name evidence="1" type="ORF">BDN72DRAFT_861768</name>
</gene>
<proteinExistence type="predicted"/>